<evidence type="ECO:0000313" key="2">
    <source>
        <dbReference type="Proteomes" id="UP000240653"/>
    </source>
</evidence>
<evidence type="ECO:0008006" key="3">
    <source>
        <dbReference type="Google" id="ProtNLM"/>
    </source>
</evidence>
<accession>A0A2P7SCL9</accession>
<gene>
    <name evidence="1" type="ORF">C7I85_13910</name>
</gene>
<name>A0A2P7SCL9_9HYPH</name>
<protein>
    <recommendedName>
        <fullName evidence="3">Phytanoyl-CoA dioxygenase</fullName>
    </recommendedName>
</protein>
<reference evidence="1 2" key="1">
    <citation type="submission" date="2018-03" db="EMBL/GenBank/DDBJ databases">
        <title>The draft genome of Mesorhizobium soli JCM 19897.</title>
        <authorList>
            <person name="Li L."/>
            <person name="Liu L."/>
            <person name="Liang L."/>
            <person name="Wang T."/>
            <person name="Zhang X."/>
        </authorList>
    </citation>
    <scope>NUCLEOTIDE SEQUENCE [LARGE SCALE GENOMIC DNA]</scope>
    <source>
        <strain evidence="1 2">JCM 19897</strain>
    </source>
</reference>
<comment type="caution">
    <text evidence="1">The sequence shown here is derived from an EMBL/GenBank/DDBJ whole genome shotgun (WGS) entry which is preliminary data.</text>
</comment>
<dbReference type="SUPFAM" id="SSF51197">
    <property type="entry name" value="Clavaminate synthase-like"/>
    <property type="match status" value="1"/>
</dbReference>
<sequence length="313" mass="34901">MYASITQSLQPRDFHDRIYAGEVLRLGELQPMHELVDFTRAFLEEALAPFSPVEIHRYLSHQQQTERFGQLQRDFSRSPEVKRLWRAVFEAAGLDAGGLARDSLYLRFQPHQDPDNVVPRARSTATIAFHRDTWGSNLYAQTNWWAPIYEIDAGRTFAIYPSLWDRPVANTSAGFDLAALLERSKAGGRNAVDADEAIPHLAEQLQVADATPVVITPGEIIAFSSAHAHAGVPNSTGLTRISLETRTLWIDDVREGRGAPNVDGHAPWMSPGMFRRVSDEVPLNEILGVPRLVPFTGPFPPARHTTIDDMADC</sequence>
<dbReference type="OrthoDB" id="9770845at2"/>
<dbReference type="EMBL" id="PXYL01000006">
    <property type="protein sequence ID" value="PSJ60257.1"/>
    <property type="molecule type" value="Genomic_DNA"/>
</dbReference>
<dbReference type="Proteomes" id="UP000240653">
    <property type="component" value="Unassembled WGS sequence"/>
</dbReference>
<dbReference type="AlphaFoldDB" id="A0A2P7SCL9"/>
<organism evidence="1 2">
    <name type="scientific">Pseudaminobacter soli</name>
    <name type="common">ex Li et al. 2025</name>
    <dbReference type="NCBI Taxonomy" id="1295366"/>
    <lineage>
        <taxon>Bacteria</taxon>
        <taxon>Pseudomonadati</taxon>
        <taxon>Pseudomonadota</taxon>
        <taxon>Alphaproteobacteria</taxon>
        <taxon>Hyphomicrobiales</taxon>
        <taxon>Phyllobacteriaceae</taxon>
        <taxon>Pseudaminobacter</taxon>
    </lineage>
</organism>
<evidence type="ECO:0000313" key="1">
    <source>
        <dbReference type="EMBL" id="PSJ60257.1"/>
    </source>
</evidence>
<keyword evidence="2" id="KW-1185">Reference proteome</keyword>
<proteinExistence type="predicted"/>